<gene>
    <name evidence="2" type="ORF">EB796_011165</name>
</gene>
<keyword evidence="3" id="KW-1185">Reference proteome</keyword>
<evidence type="ECO:0000313" key="2">
    <source>
        <dbReference type="EMBL" id="KAF6030533.1"/>
    </source>
</evidence>
<sequence length="120" mass="13113">MPQEPAQTCGNDAMNVMPQGPAQNSRNGTQDTMPQEPAQICGNDAMNVMPQGPAQISRNGTQNAIPQEPAPDPANTTDQPGPRKSERKRKPPTYLQDYDIEDTDYDCSLMAKLPQSTKKL</sequence>
<feature type="compositionally biased region" description="Polar residues" evidence="1">
    <location>
        <begin position="54"/>
        <end position="65"/>
    </location>
</feature>
<dbReference type="EMBL" id="VXIV02001695">
    <property type="protein sequence ID" value="KAF6030533.1"/>
    <property type="molecule type" value="Genomic_DNA"/>
</dbReference>
<feature type="compositionally biased region" description="Polar residues" evidence="1">
    <location>
        <begin position="21"/>
        <end position="33"/>
    </location>
</feature>
<proteinExistence type="predicted"/>
<evidence type="ECO:0000313" key="3">
    <source>
        <dbReference type="Proteomes" id="UP000593567"/>
    </source>
</evidence>
<reference evidence="2" key="1">
    <citation type="submission" date="2020-06" db="EMBL/GenBank/DDBJ databases">
        <title>Draft genome of Bugula neritina, a colonial animal packing powerful symbionts and potential medicines.</title>
        <authorList>
            <person name="Rayko M."/>
        </authorList>
    </citation>
    <scope>NUCLEOTIDE SEQUENCE [LARGE SCALE GENOMIC DNA]</scope>
    <source>
        <strain evidence="2">Kwan_BN1</strain>
    </source>
</reference>
<organism evidence="2 3">
    <name type="scientific">Bugula neritina</name>
    <name type="common">Brown bryozoan</name>
    <name type="synonym">Sertularia neritina</name>
    <dbReference type="NCBI Taxonomy" id="10212"/>
    <lineage>
        <taxon>Eukaryota</taxon>
        <taxon>Metazoa</taxon>
        <taxon>Spiralia</taxon>
        <taxon>Lophotrochozoa</taxon>
        <taxon>Bryozoa</taxon>
        <taxon>Gymnolaemata</taxon>
        <taxon>Cheilostomatida</taxon>
        <taxon>Flustrina</taxon>
        <taxon>Buguloidea</taxon>
        <taxon>Bugulidae</taxon>
        <taxon>Bugula</taxon>
    </lineage>
</organism>
<comment type="caution">
    <text evidence="2">The sequence shown here is derived from an EMBL/GenBank/DDBJ whole genome shotgun (WGS) entry which is preliminary data.</text>
</comment>
<dbReference type="Proteomes" id="UP000593567">
    <property type="component" value="Unassembled WGS sequence"/>
</dbReference>
<feature type="compositionally biased region" description="Polar residues" evidence="1">
    <location>
        <begin position="1"/>
        <end position="10"/>
    </location>
</feature>
<protein>
    <submittedName>
        <fullName evidence="2">Uncharacterized protein</fullName>
    </submittedName>
</protein>
<evidence type="ECO:0000256" key="1">
    <source>
        <dbReference type="SAM" id="MobiDB-lite"/>
    </source>
</evidence>
<feature type="region of interest" description="Disordered" evidence="1">
    <location>
        <begin position="1"/>
        <end position="98"/>
    </location>
</feature>
<name>A0A7J7JX74_BUGNE</name>
<accession>A0A7J7JX74</accession>
<dbReference type="AlphaFoldDB" id="A0A7J7JX74"/>